<proteinExistence type="predicted"/>
<name>A0A3R7F5B7_9EURO</name>
<sequence length="622" mass="70108">MDKSDRFIFVNGPCLESVGAVKDRRQIRSQLMRRVFLERLPPEKRSEELLNPHVDESIDEFALSMRGYHQLASSHRSKSTTRSRQAKSGLASSSNGDRSCCAFCSAIIRAGHETCNQCGDAAEMAINTRHNSVIQKTKRNINRIVHLHLTRLADGQIDPFGGPANGRGDPGYSQLLGHFFTTLVPSLRRTHAWIEGCFEAYLKGTWSPLLFHSTCMAASVHLERTAQNRGAINYPSRATEQLYHKGAALRALQSAITGPIIGTRTLDEIILCICFLAVHDDIKESLAKDYNPFNPPLQDLQGLDFYGFSSFHGVHWNAIRQLVMRNGGLHTVKLYGAPWFLSYTSLKYAMFTASTPEFPIMDATGNMYGSDSPFQILQISARPWHKTLCNGGFRQLQTLRIKKSIIRALLDLSEFAQAVQLHLPKQDDAVAMDRLGDLRNLVQHRLLCLPKPSDPLLEEGIFEKNNNGRQRVQEDEQQEEEGMAKAMTMEVYRACWLAAFLFSTHVTFPIPATRPTREGLVPQLQDAIRRSSDPLADENEDEDRGKSEILLWCTMIGGIAAQDGAVERRSWYAGQLRKLCHTLNIQTWAKMQELMRSFAWVDVACDEGGYRLWMEAYPSSCQ</sequence>
<dbReference type="AlphaFoldDB" id="A0A3R7F5B7"/>
<dbReference type="PANTHER" id="PTHR37540">
    <property type="entry name" value="TRANSCRIPTION FACTOR (ACR-2), PUTATIVE-RELATED-RELATED"/>
    <property type="match status" value="1"/>
</dbReference>
<dbReference type="Proteomes" id="UP000215289">
    <property type="component" value="Unassembled WGS sequence"/>
</dbReference>
<dbReference type="PANTHER" id="PTHR37540:SF5">
    <property type="entry name" value="TRANSCRIPTION FACTOR DOMAIN-CONTAINING PROTEIN"/>
    <property type="match status" value="1"/>
</dbReference>
<protein>
    <recommendedName>
        <fullName evidence="4">Transcription factor domain-containing protein</fullName>
    </recommendedName>
</protein>
<reference evidence="2 3" key="1">
    <citation type="submission" date="2018-08" db="EMBL/GenBank/DDBJ databases">
        <title>Draft genome sequences of two Aspergillus turcosus clinical strains isolated from bronchoalveolar lavage fluid: one azole-susceptible and the other azole-resistant.</title>
        <authorList>
            <person name="Parent-Michaud M."/>
            <person name="Dufresne P.J."/>
            <person name="Fournier E."/>
            <person name="Martineau C."/>
            <person name="Moreira S."/>
            <person name="Perkins V."/>
            <person name="De Repentigny L."/>
            <person name="Dufresne S.F."/>
        </authorList>
    </citation>
    <scope>NUCLEOTIDE SEQUENCE [LARGE SCALE GENOMIC DNA]</scope>
    <source>
        <strain evidence="2">HMR AF 1038</strain>
    </source>
</reference>
<organism evidence="2 3">
    <name type="scientific">Aspergillus turcosus</name>
    <dbReference type="NCBI Taxonomy" id="1245748"/>
    <lineage>
        <taxon>Eukaryota</taxon>
        <taxon>Fungi</taxon>
        <taxon>Dikarya</taxon>
        <taxon>Ascomycota</taxon>
        <taxon>Pezizomycotina</taxon>
        <taxon>Eurotiomycetes</taxon>
        <taxon>Eurotiomycetidae</taxon>
        <taxon>Eurotiales</taxon>
        <taxon>Aspergillaceae</taxon>
        <taxon>Aspergillus</taxon>
        <taxon>Aspergillus subgen. Fumigati</taxon>
    </lineage>
</organism>
<feature type="compositionally biased region" description="Basic residues" evidence="1">
    <location>
        <begin position="75"/>
        <end position="85"/>
    </location>
</feature>
<dbReference type="STRING" id="1245748.A0A3R7F5B7"/>
<evidence type="ECO:0008006" key="4">
    <source>
        <dbReference type="Google" id="ProtNLM"/>
    </source>
</evidence>
<feature type="region of interest" description="Disordered" evidence="1">
    <location>
        <begin position="72"/>
        <end position="96"/>
    </location>
</feature>
<evidence type="ECO:0000256" key="1">
    <source>
        <dbReference type="SAM" id="MobiDB-lite"/>
    </source>
</evidence>
<evidence type="ECO:0000313" key="2">
    <source>
        <dbReference type="EMBL" id="RLL95882.1"/>
    </source>
</evidence>
<keyword evidence="3" id="KW-1185">Reference proteome</keyword>
<accession>A0A3R7F5B7</accession>
<gene>
    <name evidence="2" type="ORF">CFD26_103616</name>
</gene>
<dbReference type="EMBL" id="NIDN02000133">
    <property type="protein sequence ID" value="RLL95882.1"/>
    <property type="molecule type" value="Genomic_DNA"/>
</dbReference>
<dbReference type="OrthoDB" id="3469466at2759"/>
<evidence type="ECO:0000313" key="3">
    <source>
        <dbReference type="Proteomes" id="UP000215289"/>
    </source>
</evidence>
<comment type="caution">
    <text evidence="2">The sequence shown here is derived from an EMBL/GenBank/DDBJ whole genome shotgun (WGS) entry which is preliminary data.</text>
</comment>